<evidence type="ECO:0000313" key="4">
    <source>
        <dbReference type="EMBL" id="OAV95791.1"/>
    </source>
</evidence>
<organism evidence="4">
    <name type="scientific">Puccinia triticina (isolate 1-1 / race 1 (BBBD))</name>
    <name type="common">Brown leaf rust fungus</name>
    <dbReference type="NCBI Taxonomy" id="630390"/>
    <lineage>
        <taxon>Eukaryota</taxon>
        <taxon>Fungi</taxon>
        <taxon>Dikarya</taxon>
        <taxon>Basidiomycota</taxon>
        <taxon>Pucciniomycotina</taxon>
        <taxon>Pucciniomycetes</taxon>
        <taxon>Pucciniales</taxon>
        <taxon>Pucciniaceae</taxon>
        <taxon>Puccinia</taxon>
    </lineage>
</organism>
<dbReference type="Proteomes" id="UP000005240">
    <property type="component" value="Unassembled WGS sequence"/>
</dbReference>
<reference evidence="4" key="2">
    <citation type="submission" date="2016-05" db="EMBL/GenBank/DDBJ databases">
        <title>Comparative analysis highlights variable genome content of wheat rusts and divergence of the mating loci.</title>
        <authorList>
            <person name="Cuomo C.A."/>
            <person name="Bakkeren G."/>
            <person name="Szabo L."/>
            <person name="Khalil H."/>
            <person name="Joly D."/>
            <person name="Goldberg J."/>
            <person name="Young S."/>
            <person name="Zeng Q."/>
            <person name="Fellers J."/>
        </authorList>
    </citation>
    <scope>NUCLEOTIDE SEQUENCE [LARGE SCALE GENOMIC DNA]</scope>
    <source>
        <strain evidence="4">1-1 BBBD Race 1</strain>
    </source>
</reference>
<feature type="chain" id="PRO_5008110247" description="DUF7872 domain-containing protein" evidence="2">
    <location>
        <begin position="23"/>
        <end position="413"/>
    </location>
</feature>
<dbReference type="EMBL" id="ADAS02000025">
    <property type="protein sequence ID" value="OAV95791.1"/>
    <property type="molecule type" value="Genomic_DNA"/>
</dbReference>
<feature type="compositionally biased region" description="Polar residues" evidence="1">
    <location>
        <begin position="36"/>
        <end position="45"/>
    </location>
</feature>
<reference evidence="4" key="1">
    <citation type="submission" date="2009-11" db="EMBL/GenBank/DDBJ databases">
        <authorList>
            <consortium name="The Broad Institute Genome Sequencing Platform"/>
            <person name="Ward D."/>
            <person name="Feldgarden M."/>
            <person name="Earl A."/>
            <person name="Young S.K."/>
            <person name="Zeng Q."/>
            <person name="Koehrsen M."/>
            <person name="Alvarado L."/>
            <person name="Berlin A."/>
            <person name="Bochicchio J."/>
            <person name="Borenstein D."/>
            <person name="Chapman S.B."/>
            <person name="Chen Z."/>
            <person name="Engels R."/>
            <person name="Freedman E."/>
            <person name="Gellesch M."/>
            <person name="Goldberg J."/>
            <person name="Griggs A."/>
            <person name="Gujja S."/>
            <person name="Heilman E."/>
            <person name="Heiman D."/>
            <person name="Hepburn T."/>
            <person name="Howarth C."/>
            <person name="Jen D."/>
            <person name="Larson L."/>
            <person name="Lewis B."/>
            <person name="Mehta T."/>
            <person name="Park D."/>
            <person name="Pearson M."/>
            <person name="Roberts A."/>
            <person name="Saif S."/>
            <person name="Shea T."/>
            <person name="Shenoy N."/>
            <person name="Sisk P."/>
            <person name="Stolte C."/>
            <person name="Sykes S."/>
            <person name="Thomson T."/>
            <person name="Walk T."/>
            <person name="White J."/>
            <person name="Yandava C."/>
            <person name="Izard J."/>
            <person name="Baranova O.V."/>
            <person name="Blanton J.M."/>
            <person name="Tanner A.C."/>
            <person name="Dewhirst F.E."/>
            <person name="Haas B."/>
            <person name="Nusbaum C."/>
            <person name="Birren B."/>
        </authorList>
    </citation>
    <scope>NUCLEOTIDE SEQUENCE [LARGE SCALE GENOMIC DNA]</scope>
    <source>
        <strain evidence="4">1-1 BBBD Race 1</strain>
    </source>
</reference>
<evidence type="ECO:0000313" key="5">
    <source>
        <dbReference type="EnsemblFungi" id="PTTG_08285-t43_1-p1"/>
    </source>
</evidence>
<gene>
    <name evidence="4" type="ORF">PTTG_08285</name>
</gene>
<dbReference type="PANTHER" id="PTHR33339">
    <property type="entry name" value="LYSM DOMAIN-CONTAINING PROTEIN"/>
    <property type="match status" value="1"/>
</dbReference>
<dbReference type="VEuPathDB" id="FungiDB:PTTG_08285"/>
<proteinExistence type="predicted"/>
<keyword evidence="2" id="KW-0732">Signal</keyword>
<evidence type="ECO:0000256" key="1">
    <source>
        <dbReference type="SAM" id="MobiDB-lite"/>
    </source>
</evidence>
<reference evidence="5 6" key="3">
    <citation type="journal article" date="2017" name="G3 (Bethesda)">
        <title>Comparative analysis highlights variable genome content of wheat rusts and divergence of the mating loci.</title>
        <authorList>
            <person name="Cuomo C.A."/>
            <person name="Bakkeren G."/>
            <person name="Khalil H.B."/>
            <person name="Panwar V."/>
            <person name="Joly D."/>
            <person name="Linning R."/>
            <person name="Sakthikumar S."/>
            <person name="Song X."/>
            <person name="Adiconis X."/>
            <person name="Fan L."/>
            <person name="Goldberg J.M."/>
            <person name="Levin J.Z."/>
            <person name="Young S."/>
            <person name="Zeng Q."/>
            <person name="Anikster Y."/>
            <person name="Bruce M."/>
            <person name="Wang M."/>
            <person name="Yin C."/>
            <person name="McCallum B."/>
            <person name="Szabo L.J."/>
            <person name="Hulbert S."/>
            <person name="Chen X."/>
            <person name="Fellers J.P."/>
        </authorList>
    </citation>
    <scope>NUCLEOTIDE SEQUENCE</scope>
    <source>
        <strain evidence="6">Isolate 1-1 / race 1 (BBBD)</strain>
        <strain evidence="5">isolate 1-1 / race 1 (BBBD)</strain>
    </source>
</reference>
<protein>
    <recommendedName>
        <fullName evidence="3">DUF7872 domain-containing protein</fullName>
    </recommendedName>
</protein>
<dbReference type="PANTHER" id="PTHR33339:SF1">
    <property type="entry name" value="LYSM DOMAIN-CONTAINING PROTEIN"/>
    <property type="match status" value="1"/>
</dbReference>
<dbReference type="OrthoDB" id="2501761at2759"/>
<feature type="compositionally biased region" description="Low complexity" evidence="1">
    <location>
        <begin position="26"/>
        <end position="35"/>
    </location>
</feature>
<name>A0A180GTA8_PUCT1</name>
<evidence type="ECO:0000256" key="2">
    <source>
        <dbReference type="SAM" id="SignalP"/>
    </source>
</evidence>
<dbReference type="EnsemblFungi" id="PTTG_08285-t43_1">
    <property type="protein sequence ID" value="PTTG_08285-t43_1-p1"/>
    <property type="gene ID" value="PTTG_08285"/>
</dbReference>
<feature type="signal peptide" evidence="2">
    <location>
        <begin position="1"/>
        <end position="22"/>
    </location>
</feature>
<evidence type="ECO:0000313" key="6">
    <source>
        <dbReference type="Proteomes" id="UP000005240"/>
    </source>
</evidence>
<reference evidence="5" key="4">
    <citation type="submission" date="2025-05" db="UniProtKB">
        <authorList>
            <consortium name="EnsemblFungi"/>
        </authorList>
    </citation>
    <scope>IDENTIFICATION</scope>
    <source>
        <strain evidence="5">isolate 1-1 / race 1 (BBBD)</strain>
    </source>
</reference>
<dbReference type="Pfam" id="PF25278">
    <property type="entry name" value="DUF7872"/>
    <property type="match status" value="1"/>
</dbReference>
<accession>A0A180GTA8</accession>
<feature type="region of interest" description="Disordered" evidence="1">
    <location>
        <begin position="26"/>
        <end position="45"/>
    </location>
</feature>
<keyword evidence="6" id="KW-1185">Reference proteome</keyword>
<dbReference type="InterPro" id="IPR057194">
    <property type="entry name" value="DUF7872"/>
</dbReference>
<dbReference type="AlphaFoldDB" id="A0A180GTA8"/>
<evidence type="ECO:0000259" key="3">
    <source>
        <dbReference type="Pfam" id="PF25278"/>
    </source>
</evidence>
<sequence>MSFLDFPLAIVGLLIVFSLLECQTSSSPSSPSGSGNITPSFTTPATNNSSTLADFRYPCARLPLMPDSWQSLDLDNYLRNFPGGKNLSLELFAEKVGATNFECGIGKMCDANQICLPVRGRDWYILVAAQNWNSFSNQMYQATGFALSVVGGLCGAIPGFVIETGFAFLGSTLWPFIQGGTGFIAGLINTYHNLIATLPNDEFSKTKDVQFLLSNAQMKAQAQFSNEMKKIIDGGISTEEGLYGALQGGTFLNDKFFTAEYSEDEIKNAISAVGRARLIAAVWKATKPCTQDGPDGAFPDKDVLSYCSPDGMMMNIVQSHGGKLLERFPSAPLLSTKYNLTTRYFVEHSWDCQQKYGSYNYDPYKNKILPANPDAECVVSLAVCDMTRKDIQKAAKRKGVLKACREIGQLPKI</sequence>
<feature type="domain" description="DUF7872" evidence="3">
    <location>
        <begin position="199"/>
        <end position="411"/>
    </location>
</feature>